<accession>A0A0M4QPE2</accession>
<dbReference type="SUPFAM" id="SSF50475">
    <property type="entry name" value="FMN-binding split barrel"/>
    <property type="match status" value="1"/>
</dbReference>
<dbReference type="RefSeq" id="WP_062006456.1">
    <property type="nucleotide sequence ID" value="NZ_CP012677.1"/>
</dbReference>
<protein>
    <submittedName>
        <fullName evidence="1">Flavin-nucleotide-binding protein</fullName>
    </submittedName>
</protein>
<dbReference type="InterPro" id="IPR012349">
    <property type="entry name" value="Split_barrel_FMN-bd"/>
</dbReference>
<name>A0A0M4QPE2_9MICC</name>
<dbReference type="AlphaFoldDB" id="A0A0M4QPE2"/>
<reference evidence="2" key="1">
    <citation type="submission" date="2015-09" db="EMBL/GenBank/DDBJ databases">
        <title>Complete genome of Arthrobacter alpinus strain R3.8.</title>
        <authorList>
            <person name="See-Too W.S."/>
            <person name="Chan K.G."/>
        </authorList>
    </citation>
    <scope>NUCLEOTIDE SEQUENCE [LARGE SCALE GENOMIC DNA]</scope>
    <source>
        <strain evidence="2">R3.8</strain>
    </source>
</reference>
<dbReference type="EMBL" id="CP012677">
    <property type="protein sequence ID" value="ALE91991.1"/>
    <property type="molecule type" value="Genomic_DNA"/>
</dbReference>
<dbReference type="Pfam" id="PF12900">
    <property type="entry name" value="Pyridox_ox_2"/>
    <property type="match status" value="1"/>
</dbReference>
<evidence type="ECO:0000313" key="1">
    <source>
        <dbReference type="EMBL" id="ALE91991.1"/>
    </source>
</evidence>
<dbReference type="OrthoDB" id="7062584at2"/>
<dbReference type="Proteomes" id="UP000062833">
    <property type="component" value="Chromosome"/>
</dbReference>
<dbReference type="Gene3D" id="2.30.110.10">
    <property type="entry name" value="Electron Transport, Fmn-binding Protein, Chain A"/>
    <property type="match status" value="1"/>
</dbReference>
<dbReference type="PATRIC" id="fig|656366.3.peg.1285"/>
<organism evidence="1 2">
    <name type="scientific">Arthrobacter alpinus</name>
    <dbReference type="NCBI Taxonomy" id="656366"/>
    <lineage>
        <taxon>Bacteria</taxon>
        <taxon>Bacillati</taxon>
        <taxon>Actinomycetota</taxon>
        <taxon>Actinomycetes</taxon>
        <taxon>Micrococcales</taxon>
        <taxon>Micrococcaceae</taxon>
        <taxon>Arthrobacter</taxon>
    </lineage>
</organism>
<gene>
    <name evidence="1" type="ORF">AOC05_06025</name>
</gene>
<dbReference type="InterPro" id="IPR024747">
    <property type="entry name" value="Pyridox_Oxase-rel"/>
</dbReference>
<sequence length="152" mass="16588">MTLEEPAGVEHLAKAQCWELLKGQVVGRLGVVSAGHPEIFPVNYAVHNGSVVFRTAAGTKLSASMPNAQVVFEIDGYDPHAEQAWSVILRGSAQEVAARVEPDGLPLQPWQAGAKNHFIRINAQHLSGRRFKVSEPDIWATPLSDPRRASFE</sequence>
<dbReference type="KEGG" id="aaq:AOC05_06025"/>
<proteinExistence type="predicted"/>
<keyword evidence="2" id="KW-1185">Reference proteome</keyword>
<evidence type="ECO:0000313" key="2">
    <source>
        <dbReference type="Proteomes" id="UP000062833"/>
    </source>
</evidence>